<reference evidence="2" key="1">
    <citation type="submission" date="2021-02" db="EMBL/GenBank/DDBJ databases">
        <authorList>
            <person name="Dougan E. K."/>
            <person name="Rhodes N."/>
            <person name="Thang M."/>
            <person name="Chan C."/>
        </authorList>
    </citation>
    <scope>NUCLEOTIDE SEQUENCE</scope>
</reference>
<organism evidence="2 3">
    <name type="scientific">Polarella glacialis</name>
    <name type="common">Dinoflagellate</name>
    <dbReference type="NCBI Taxonomy" id="89957"/>
    <lineage>
        <taxon>Eukaryota</taxon>
        <taxon>Sar</taxon>
        <taxon>Alveolata</taxon>
        <taxon>Dinophyceae</taxon>
        <taxon>Suessiales</taxon>
        <taxon>Suessiaceae</taxon>
        <taxon>Polarella</taxon>
    </lineage>
</organism>
<feature type="non-terminal residue" evidence="2">
    <location>
        <position position="103"/>
    </location>
</feature>
<proteinExistence type="predicted"/>
<feature type="compositionally biased region" description="Basic residues" evidence="1">
    <location>
        <begin position="92"/>
        <end position="103"/>
    </location>
</feature>
<sequence>EGRLSPPLQELAQPQQRYSQIWEDWCFAPCPQMALRPRTSVTPIYQPEDQELILLDPTQITGMPTTATTTWREPPDAADETATVEELTLPHKQQRAWRSRQVP</sequence>
<evidence type="ECO:0000313" key="2">
    <source>
        <dbReference type="EMBL" id="CAE8653283.1"/>
    </source>
</evidence>
<feature type="compositionally biased region" description="Polar residues" evidence="1">
    <location>
        <begin position="62"/>
        <end position="71"/>
    </location>
</feature>
<dbReference type="AlphaFoldDB" id="A0A813IMJ8"/>
<evidence type="ECO:0000313" key="3">
    <source>
        <dbReference type="Proteomes" id="UP000626109"/>
    </source>
</evidence>
<accession>A0A813IMJ8</accession>
<dbReference type="Proteomes" id="UP000626109">
    <property type="component" value="Unassembled WGS sequence"/>
</dbReference>
<dbReference type="EMBL" id="CAJNNW010011535">
    <property type="protein sequence ID" value="CAE8653283.1"/>
    <property type="molecule type" value="Genomic_DNA"/>
</dbReference>
<feature type="region of interest" description="Disordered" evidence="1">
    <location>
        <begin position="62"/>
        <end position="103"/>
    </location>
</feature>
<protein>
    <submittedName>
        <fullName evidence="2">Uncharacterized protein</fullName>
    </submittedName>
</protein>
<comment type="caution">
    <text evidence="2">The sequence shown here is derived from an EMBL/GenBank/DDBJ whole genome shotgun (WGS) entry which is preliminary data.</text>
</comment>
<name>A0A813IMJ8_POLGL</name>
<evidence type="ECO:0000256" key="1">
    <source>
        <dbReference type="SAM" id="MobiDB-lite"/>
    </source>
</evidence>
<gene>
    <name evidence="2" type="ORF">PGLA2088_LOCUS10295</name>
</gene>
<feature type="non-terminal residue" evidence="2">
    <location>
        <position position="1"/>
    </location>
</feature>